<name>A0ABX2FJJ2_9PSEU</name>
<evidence type="ECO:0000256" key="5">
    <source>
        <dbReference type="ARBA" id="ARBA00023136"/>
    </source>
</evidence>
<comment type="subcellular location">
    <subcellularLocation>
        <location evidence="1">Cell membrane</location>
        <topology evidence="1">Multi-pass membrane protein</topology>
    </subcellularLocation>
</comment>
<dbReference type="CDD" id="cd06580">
    <property type="entry name" value="TM_PBP1_transp_TpRbsC_like"/>
    <property type="match status" value="1"/>
</dbReference>
<sequence length="288" mass="29356">MTVSMLGGLLMSALLLWTPLALAALGGLLHRVSGVVNIGLEGQMLTGALVGAVVSGATGDWALGVLAAGAAGGLIGLLMSLCITRLGANEIIAGLGFTIVLSGLIGYLLRSVFDVSGTLRVAGLDPLPRILGLDPLFWLTIIFVPLIGWSLRNTVAGLRLRATGDGFDAANALGLPANGIRDIAGTLAGVFAGIAGSHLVLGQVGLFNENMVAGRGFIALAAFYFGRARPLPTALACLLFAVFDAAQARLQTAGVPAQLIQTLPYVVVIAVLTATAVRGVRGRVRRAG</sequence>
<keyword evidence="8" id="KW-1185">Reference proteome</keyword>
<evidence type="ECO:0000256" key="4">
    <source>
        <dbReference type="ARBA" id="ARBA00022989"/>
    </source>
</evidence>
<keyword evidence="2" id="KW-1003">Cell membrane</keyword>
<keyword evidence="4 6" id="KW-1133">Transmembrane helix</keyword>
<evidence type="ECO:0000256" key="3">
    <source>
        <dbReference type="ARBA" id="ARBA00022692"/>
    </source>
</evidence>
<accession>A0ABX2FJJ2</accession>
<evidence type="ECO:0000256" key="6">
    <source>
        <dbReference type="SAM" id="Phobius"/>
    </source>
</evidence>
<evidence type="ECO:0000313" key="7">
    <source>
        <dbReference type="EMBL" id="NRN71294.1"/>
    </source>
</evidence>
<dbReference type="EMBL" id="JAAATY010000058">
    <property type="protein sequence ID" value="NRN71294.1"/>
    <property type="molecule type" value="Genomic_DNA"/>
</dbReference>
<evidence type="ECO:0000256" key="1">
    <source>
        <dbReference type="ARBA" id="ARBA00004651"/>
    </source>
</evidence>
<dbReference type="Pfam" id="PF02653">
    <property type="entry name" value="BPD_transp_2"/>
    <property type="match status" value="1"/>
</dbReference>
<feature type="transmembrane region" description="Helical" evidence="6">
    <location>
        <begin position="262"/>
        <end position="280"/>
    </location>
</feature>
<keyword evidence="3 6" id="KW-0812">Transmembrane</keyword>
<protein>
    <submittedName>
        <fullName evidence="7">Branched-chain amino acid transport system / permease component</fullName>
    </submittedName>
</protein>
<dbReference type="PANTHER" id="PTHR43370:SF1">
    <property type="entry name" value="GUANOSINE ABC TRANSPORTER PERMEASE PROTEIN NUPQ"/>
    <property type="match status" value="1"/>
</dbReference>
<dbReference type="PANTHER" id="PTHR43370">
    <property type="entry name" value="SUGAR ABC TRANSPORTER INTEGRAL MEMBRANE PROTEIN-RELATED"/>
    <property type="match status" value="1"/>
</dbReference>
<dbReference type="InterPro" id="IPR001851">
    <property type="entry name" value="ABC_transp_permease"/>
</dbReference>
<dbReference type="Proteomes" id="UP000763557">
    <property type="component" value="Unassembled WGS sequence"/>
</dbReference>
<feature type="transmembrane region" description="Helical" evidence="6">
    <location>
        <begin position="91"/>
        <end position="110"/>
    </location>
</feature>
<organism evidence="7 8">
    <name type="scientific">Kibdelosporangium persicum</name>
    <dbReference type="NCBI Taxonomy" id="2698649"/>
    <lineage>
        <taxon>Bacteria</taxon>
        <taxon>Bacillati</taxon>
        <taxon>Actinomycetota</taxon>
        <taxon>Actinomycetes</taxon>
        <taxon>Pseudonocardiales</taxon>
        <taxon>Pseudonocardiaceae</taxon>
        <taxon>Kibdelosporangium</taxon>
    </lineage>
</organism>
<evidence type="ECO:0000313" key="8">
    <source>
        <dbReference type="Proteomes" id="UP000763557"/>
    </source>
</evidence>
<proteinExistence type="predicted"/>
<gene>
    <name evidence="7" type="ORF">GC106_85700</name>
</gene>
<keyword evidence="5 6" id="KW-0472">Membrane</keyword>
<dbReference type="RefSeq" id="WP_217281810.1">
    <property type="nucleotide sequence ID" value="NZ_CBCSGW010000074.1"/>
</dbReference>
<evidence type="ECO:0000256" key="2">
    <source>
        <dbReference type="ARBA" id="ARBA00022475"/>
    </source>
</evidence>
<comment type="caution">
    <text evidence="7">The sequence shown here is derived from an EMBL/GenBank/DDBJ whole genome shotgun (WGS) entry which is preliminary data.</text>
</comment>
<feature type="transmembrane region" description="Helical" evidence="6">
    <location>
        <begin position="61"/>
        <end position="84"/>
    </location>
</feature>
<reference evidence="7 8" key="1">
    <citation type="submission" date="2020-01" db="EMBL/GenBank/DDBJ databases">
        <title>Kibdelosporangium persica a novel Actinomycetes from a hot desert in Iran.</title>
        <authorList>
            <person name="Safaei N."/>
            <person name="Zaburannyi N."/>
            <person name="Mueller R."/>
            <person name="Wink J."/>
        </authorList>
    </citation>
    <scope>NUCLEOTIDE SEQUENCE [LARGE SCALE GENOMIC DNA]</scope>
    <source>
        <strain evidence="7 8">4NS15</strain>
    </source>
</reference>
<feature type="transmembrane region" description="Helical" evidence="6">
    <location>
        <begin position="130"/>
        <end position="151"/>
    </location>
</feature>